<dbReference type="Pfam" id="PF09990">
    <property type="entry name" value="DUF2231"/>
    <property type="match status" value="1"/>
</dbReference>
<evidence type="ECO:0000259" key="2">
    <source>
        <dbReference type="Pfam" id="PF09990"/>
    </source>
</evidence>
<accession>A0A2W2DZP7</accession>
<feature type="transmembrane region" description="Helical" evidence="1">
    <location>
        <begin position="93"/>
        <end position="112"/>
    </location>
</feature>
<gene>
    <name evidence="3" type="ORF">C1I95_19290</name>
</gene>
<dbReference type="AlphaFoldDB" id="A0A2W2DZP7"/>
<keyword evidence="1" id="KW-0812">Transmembrane</keyword>
<feature type="transmembrane region" description="Helical" evidence="1">
    <location>
        <begin position="12"/>
        <end position="35"/>
    </location>
</feature>
<reference evidence="3 4" key="1">
    <citation type="submission" date="2018-01" db="EMBL/GenBank/DDBJ databases">
        <title>Draft genome sequence of Jishengella sp. NA12.</title>
        <authorList>
            <person name="Sahin N."/>
            <person name="Ay H."/>
            <person name="Saygin H."/>
        </authorList>
    </citation>
    <scope>NUCLEOTIDE SEQUENCE [LARGE SCALE GENOMIC DNA]</scope>
    <source>
        <strain evidence="3 4">NA12</strain>
    </source>
</reference>
<keyword evidence="4" id="KW-1185">Reference proteome</keyword>
<sequence>MFEKVLGLPVHVLVVHAVVVFVPLLVLLALAYIALPRFRSRLDWAVAILAVIAPITAFVGVQSGEALQQRQIARGFSGEILEKINQHAEYGDVLFRFTVGLALAVILLLVANSGHARVPKLPRWVSPVLSVVVVGLGVAALVYVWLTGHSGSEMVWGTTFD</sequence>
<feature type="domain" description="DUF2231" evidence="2">
    <location>
        <begin position="7"/>
        <end position="157"/>
    </location>
</feature>
<dbReference type="OrthoDB" id="4350867at2"/>
<dbReference type="EMBL" id="POTY01000123">
    <property type="protein sequence ID" value="PZG15551.1"/>
    <property type="molecule type" value="Genomic_DNA"/>
</dbReference>
<dbReference type="Proteomes" id="UP000248924">
    <property type="component" value="Unassembled WGS sequence"/>
</dbReference>
<feature type="transmembrane region" description="Helical" evidence="1">
    <location>
        <begin position="42"/>
        <end position="61"/>
    </location>
</feature>
<comment type="caution">
    <text evidence="3">The sequence shown here is derived from an EMBL/GenBank/DDBJ whole genome shotgun (WGS) entry which is preliminary data.</text>
</comment>
<keyword evidence="1" id="KW-1133">Transmembrane helix</keyword>
<name>A0A2W2DZP7_9ACTN</name>
<evidence type="ECO:0000313" key="3">
    <source>
        <dbReference type="EMBL" id="PZG15551.1"/>
    </source>
</evidence>
<evidence type="ECO:0000256" key="1">
    <source>
        <dbReference type="SAM" id="Phobius"/>
    </source>
</evidence>
<keyword evidence="1" id="KW-0472">Membrane</keyword>
<organism evidence="3 4">
    <name type="scientific">Micromonospora craterilacus</name>
    <dbReference type="NCBI Taxonomy" id="1655439"/>
    <lineage>
        <taxon>Bacteria</taxon>
        <taxon>Bacillati</taxon>
        <taxon>Actinomycetota</taxon>
        <taxon>Actinomycetes</taxon>
        <taxon>Micromonosporales</taxon>
        <taxon>Micromonosporaceae</taxon>
        <taxon>Micromonospora</taxon>
    </lineage>
</organism>
<proteinExistence type="predicted"/>
<dbReference type="RefSeq" id="WP_111215216.1">
    <property type="nucleotide sequence ID" value="NZ_POTY01000123.1"/>
</dbReference>
<evidence type="ECO:0000313" key="4">
    <source>
        <dbReference type="Proteomes" id="UP000248924"/>
    </source>
</evidence>
<dbReference type="InterPro" id="IPR019251">
    <property type="entry name" value="DUF2231_TM"/>
</dbReference>
<feature type="transmembrane region" description="Helical" evidence="1">
    <location>
        <begin position="124"/>
        <end position="146"/>
    </location>
</feature>
<protein>
    <recommendedName>
        <fullName evidence="2">DUF2231 domain-containing protein</fullName>
    </recommendedName>
</protein>